<accession>A0A553K0K1</accession>
<dbReference type="OrthoDB" id="122286at2"/>
<keyword evidence="3" id="KW-1185">Reference proteome</keyword>
<dbReference type="Pfam" id="PF03551">
    <property type="entry name" value="PadR"/>
    <property type="match status" value="1"/>
</dbReference>
<protein>
    <submittedName>
        <fullName evidence="2">PadR family transcriptional regulator</fullName>
    </submittedName>
</protein>
<dbReference type="Gene3D" id="1.10.10.10">
    <property type="entry name" value="Winged helix-like DNA-binding domain superfamily/Winged helix DNA-binding domain"/>
    <property type="match status" value="1"/>
</dbReference>
<name>A0A553K0K1_9ACTN</name>
<evidence type="ECO:0000313" key="2">
    <source>
        <dbReference type="EMBL" id="TRY18219.1"/>
    </source>
</evidence>
<feature type="domain" description="Transcription regulator PadR N-terminal" evidence="1">
    <location>
        <begin position="7"/>
        <end position="78"/>
    </location>
</feature>
<organism evidence="2 3">
    <name type="scientific">Tessaracoccus rhinocerotis</name>
    <dbReference type="NCBI Taxonomy" id="1689449"/>
    <lineage>
        <taxon>Bacteria</taxon>
        <taxon>Bacillati</taxon>
        <taxon>Actinomycetota</taxon>
        <taxon>Actinomycetes</taxon>
        <taxon>Propionibacteriales</taxon>
        <taxon>Propionibacteriaceae</taxon>
        <taxon>Tessaracoccus</taxon>
    </lineage>
</organism>
<dbReference type="RefSeq" id="WP_143938195.1">
    <property type="nucleotide sequence ID" value="NZ_VKKG01000003.1"/>
</dbReference>
<dbReference type="EMBL" id="VKKG01000003">
    <property type="protein sequence ID" value="TRY18219.1"/>
    <property type="molecule type" value="Genomic_DNA"/>
</dbReference>
<dbReference type="InterPro" id="IPR036388">
    <property type="entry name" value="WH-like_DNA-bd_sf"/>
</dbReference>
<evidence type="ECO:0000313" key="3">
    <source>
        <dbReference type="Proteomes" id="UP000317638"/>
    </source>
</evidence>
<proteinExistence type="predicted"/>
<reference evidence="2 3" key="1">
    <citation type="submission" date="2019-07" db="EMBL/GenBank/DDBJ databases">
        <authorList>
            <person name="Zhou L.-Y."/>
        </authorList>
    </citation>
    <scope>NUCLEOTIDE SEQUENCE [LARGE SCALE GENOMIC DNA]</scope>
    <source>
        <strain evidence="2 3">YIM 101269</strain>
    </source>
</reference>
<evidence type="ECO:0000259" key="1">
    <source>
        <dbReference type="Pfam" id="PF03551"/>
    </source>
</evidence>
<comment type="caution">
    <text evidence="2">The sequence shown here is derived from an EMBL/GenBank/DDBJ whole genome shotgun (WGS) entry which is preliminary data.</text>
</comment>
<dbReference type="InterPro" id="IPR036390">
    <property type="entry name" value="WH_DNA-bd_sf"/>
</dbReference>
<dbReference type="InterPro" id="IPR005149">
    <property type="entry name" value="Tscrpt_reg_PadR_N"/>
</dbReference>
<gene>
    <name evidence="2" type="ORF">FOJ82_09260</name>
</gene>
<sequence length="198" mass="22480">MKPDYPLLGLLARKPASGYELGKWLRSEGVFLGRTRSMTPVYRAIGEFVELGWVQTPSDVPEAAAKVYSLTEQGRNALLEWANSEYVPSARPMSPDFMVRLNFAGQFGPEHALRIVRTELEYRLKQRAEEGYPTLPSADAEPISEIDPEWLTYIDVITHDRGWQSTSLYIGWLETTERRLAELLAEQDEQDDTEGSGR</sequence>
<dbReference type="Proteomes" id="UP000317638">
    <property type="component" value="Unassembled WGS sequence"/>
</dbReference>
<dbReference type="SUPFAM" id="SSF46785">
    <property type="entry name" value="Winged helix' DNA-binding domain"/>
    <property type="match status" value="1"/>
</dbReference>
<dbReference type="AlphaFoldDB" id="A0A553K0K1"/>